<dbReference type="Proteomes" id="UP000634136">
    <property type="component" value="Unassembled WGS sequence"/>
</dbReference>
<reference evidence="1" key="1">
    <citation type="submission" date="2020-09" db="EMBL/GenBank/DDBJ databases">
        <title>Genome-Enabled Discovery of Anthraquinone Biosynthesis in Senna tora.</title>
        <authorList>
            <person name="Kang S.-H."/>
            <person name="Pandey R.P."/>
            <person name="Lee C.-M."/>
            <person name="Sim J.-S."/>
            <person name="Jeong J.-T."/>
            <person name="Choi B.-S."/>
            <person name="Jung M."/>
            <person name="Ginzburg D."/>
            <person name="Zhao K."/>
            <person name="Won S.Y."/>
            <person name="Oh T.-J."/>
            <person name="Yu Y."/>
            <person name="Kim N.-H."/>
            <person name="Lee O.R."/>
            <person name="Lee T.-H."/>
            <person name="Bashyal P."/>
            <person name="Kim T.-S."/>
            <person name="Lee W.-H."/>
            <person name="Kawkins C."/>
            <person name="Kim C.-K."/>
            <person name="Kim J.S."/>
            <person name="Ahn B.O."/>
            <person name="Rhee S.Y."/>
            <person name="Sohng J.K."/>
        </authorList>
    </citation>
    <scope>NUCLEOTIDE SEQUENCE</scope>
    <source>
        <tissue evidence="1">Leaf</tissue>
    </source>
</reference>
<evidence type="ECO:0000313" key="2">
    <source>
        <dbReference type="Proteomes" id="UP000634136"/>
    </source>
</evidence>
<protein>
    <submittedName>
        <fullName evidence="1">Uncharacterized protein</fullName>
    </submittedName>
</protein>
<organism evidence="1 2">
    <name type="scientific">Senna tora</name>
    <dbReference type="NCBI Taxonomy" id="362788"/>
    <lineage>
        <taxon>Eukaryota</taxon>
        <taxon>Viridiplantae</taxon>
        <taxon>Streptophyta</taxon>
        <taxon>Embryophyta</taxon>
        <taxon>Tracheophyta</taxon>
        <taxon>Spermatophyta</taxon>
        <taxon>Magnoliopsida</taxon>
        <taxon>eudicotyledons</taxon>
        <taxon>Gunneridae</taxon>
        <taxon>Pentapetalae</taxon>
        <taxon>rosids</taxon>
        <taxon>fabids</taxon>
        <taxon>Fabales</taxon>
        <taxon>Fabaceae</taxon>
        <taxon>Caesalpinioideae</taxon>
        <taxon>Cassia clade</taxon>
        <taxon>Senna</taxon>
    </lineage>
</organism>
<sequence length="74" mass="8297">MPNVCYIVNEEIAICWYNENGGKTSGQWSKFLQALVTIENHPTASVALHHRPVTRPGQDVNPSNYVKSNFHVST</sequence>
<evidence type="ECO:0000313" key="1">
    <source>
        <dbReference type="EMBL" id="KAF7830040.1"/>
    </source>
</evidence>
<proteinExistence type="predicted"/>
<dbReference type="AlphaFoldDB" id="A0A834TWT3"/>
<dbReference type="EMBL" id="JAAIUW010000005">
    <property type="protein sequence ID" value="KAF7830040.1"/>
    <property type="molecule type" value="Genomic_DNA"/>
</dbReference>
<comment type="caution">
    <text evidence="1">The sequence shown here is derived from an EMBL/GenBank/DDBJ whole genome shotgun (WGS) entry which is preliminary data.</text>
</comment>
<keyword evidence="2" id="KW-1185">Reference proteome</keyword>
<accession>A0A834TWT3</accession>
<gene>
    <name evidence="1" type="ORF">G2W53_012373</name>
</gene>
<name>A0A834TWT3_9FABA</name>